<dbReference type="EMBL" id="VSSQ01023871">
    <property type="protein sequence ID" value="MPM71052.1"/>
    <property type="molecule type" value="Genomic_DNA"/>
</dbReference>
<dbReference type="EC" id="2.7.7.7" evidence="1"/>
<proteinExistence type="predicted"/>
<dbReference type="GO" id="GO:0003887">
    <property type="term" value="F:DNA-directed DNA polymerase activity"/>
    <property type="evidence" value="ECO:0007669"/>
    <property type="project" value="UniProtKB-EC"/>
</dbReference>
<keyword evidence="1" id="KW-0808">Transferase</keyword>
<protein>
    <submittedName>
        <fullName evidence="1">Error-prone DNA polymerase</fullName>
        <ecNumber evidence="1">2.7.7.7</ecNumber>
    </submittedName>
</protein>
<name>A0A645C0B2_9ZZZZ</name>
<dbReference type="AlphaFoldDB" id="A0A645C0B2"/>
<reference evidence="1" key="1">
    <citation type="submission" date="2019-08" db="EMBL/GenBank/DDBJ databases">
        <authorList>
            <person name="Kucharzyk K."/>
            <person name="Murdoch R.W."/>
            <person name="Higgins S."/>
            <person name="Loffler F."/>
        </authorList>
    </citation>
    <scope>NUCLEOTIDE SEQUENCE</scope>
</reference>
<organism evidence="1">
    <name type="scientific">bioreactor metagenome</name>
    <dbReference type="NCBI Taxonomy" id="1076179"/>
    <lineage>
        <taxon>unclassified sequences</taxon>
        <taxon>metagenomes</taxon>
        <taxon>ecological metagenomes</taxon>
    </lineage>
</organism>
<gene>
    <name evidence="1" type="primary">dnaE2_9</name>
    <name evidence="1" type="ORF">SDC9_118015</name>
</gene>
<evidence type="ECO:0000313" key="1">
    <source>
        <dbReference type="EMBL" id="MPM71052.1"/>
    </source>
</evidence>
<sequence>MLARGAGIVTCRQRPGTAKGTLFITLEDETGLTNVIVRPELIERQRRALLGARLLGVYGQISRQGQVVHLIAGRVVDHSAMLGLLDVHSRDFH</sequence>
<keyword evidence="1" id="KW-0548">Nucleotidyltransferase</keyword>
<accession>A0A645C0B2</accession>
<dbReference type="CDD" id="cd04485">
    <property type="entry name" value="DnaE_OBF"/>
    <property type="match status" value="1"/>
</dbReference>
<comment type="caution">
    <text evidence="1">The sequence shown here is derived from an EMBL/GenBank/DDBJ whole genome shotgun (WGS) entry which is preliminary data.</text>
</comment>